<dbReference type="SMART" id="SM01134">
    <property type="entry name" value="DeoRC"/>
    <property type="match status" value="1"/>
</dbReference>
<evidence type="ECO:0000259" key="4">
    <source>
        <dbReference type="PROSITE" id="PS51000"/>
    </source>
</evidence>
<feature type="domain" description="HTH deoR-type" evidence="4">
    <location>
        <begin position="3"/>
        <end position="58"/>
    </location>
</feature>
<dbReference type="InterPro" id="IPR050313">
    <property type="entry name" value="Carb_Metab_HTH_regulators"/>
</dbReference>
<dbReference type="InterPro" id="IPR036390">
    <property type="entry name" value="WH_DNA-bd_sf"/>
</dbReference>
<reference evidence="5 6" key="1">
    <citation type="submission" date="2019-06" db="EMBL/GenBank/DDBJ databases">
        <title>Amycolatopsis alkalitolerans sp. nov., isolated from Gastrodia elata Blume.</title>
        <authorList>
            <person name="Narsing Rao M.P."/>
            <person name="Li W.J."/>
        </authorList>
    </citation>
    <scope>NUCLEOTIDE SEQUENCE [LARGE SCALE GENOMIC DNA]</scope>
    <source>
        <strain evidence="5 6">SYSUP0005</strain>
    </source>
</reference>
<evidence type="ECO:0000256" key="1">
    <source>
        <dbReference type="ARBA" id="ARBA00023015"/>
    </source>
</evidence>
<dbReference type="Proteomes" id="UP000305546">
    <property type="component" value="Unassembled WGS sequence"/>
</dbReference>
<dbReference type="InterPro" id="IPR037171">
    <property type="entry name" value="NagB/RpiA_transferase-like"/>
</dbReference>
<comment type="caution">
    <text evidence="5">The sequence shown here is derived from an EMBL/GenBank/DDBJ whole genome shotgun (WGS) entry which is preliminary data.</text>
</comment>
<dbReference type="Pfam" id="PF00455">
    <property type="entry name" value="DeoRC"/>
    <property type="match status" value="1"/>
</dbReference>
<dbReference type="PROSITE" id="PS51000">
    <property type="entry name" value="HTH_DEOR_2"/>
    <property type="match status" value="1"/>
</dbReference>
<evidence type="ECO:0000256" key="3">
    <source>
        <dbReference type="ARBA" id="ARBA00023163"/>
    </source>
</evidence>
<accession>A0A5C4M802</accession>
<dbReference type="Gene3D" id="1.10.10.10">
    <property type="entry name" value="Winged helix-like DNA-binding domain superfamily/Winged helix DNA-binding domain"/>
    <property type="match status" value="1"/>
</dbReference>
<proteinExistence type="predicted"/>
<gene>
    <name evidence="5" type="ORF">FG385_03170</name>
</gene>
<dbReference type="InterPro" id="IPR001034">
    <property type="entry name" value="DeoR_HTH"/>
</dbReference>
<dbReference type="InterPro" id="IPR018356">
    <property type="entry name" value="Tscrpt_reg_HTH_DeoR_CS"/>
</dbReference>
<keyword evidence="2" id="KW-0238">DNA-binding</keyword>
<dbReference type="SUPFAM" id="SSF100950">
    <property type="entry name" value="NagB/RpiA/CoA transferase-like"/>
    <property type="match status" value="1"/>
</dbReference>
<dbReference type="SMART" id="SM00420">
    <property type="entry name" value="HTH_DEOR"/>
    <property type="match status" value="1"/>
</dbReference>
<sequence length="248" mass="25815">MILRDRQNRIVSTLRADGAASVRELAEALSVSESTIRRDLEILDRNGELTRTYGGAVRKPGVAVGKHVMRDAGLTSRVADAAAEMVTGGTVVILDLGPTTPLVARRLHGHDITVVTPNLAVFDELRDDEAVRLVLLGGVVRRGSRGLVGSLAELALGQVNADLVFLSCTGVRANGQVVDDLAVEAPSKQSMIAASDRVVLLAPETNFPGTGALRLCSLADIDVLVTTPGAPGATLALCRNAGGEVVAV</sequence>
<dbReference type="GO" id="GO:0003700">
    <property type="term" value="F:DNA-binding transcription factor activity"/>
    <property type="evidence" value="ECO:0007669"/>
    <property type="project" value="InterPro"/>
</dbReference>
<protein>
    <submittedName>
        <fullName evidence="5">DeoR/GlpR transcriptional regulator</fullName>
    </submittedName>
</protein>
<keyword evidence="1" id="KW-0805">Transcription regulation</keyword>
<dbReference type="Pfam" id="PF08220">
    <property type="entry name" value="HTH_DeoR"/>
    <property type="match status" value="1"/>
</dbReference>
<dbReference type="RefSeq" id="WP_139095059.1">
    <property type="nucleotide sequence ID" value="NZ_VDFW01000002.1"/>
</dbReference>
<dbReference type="OrthoDB" id="7688673at2"/>
<evidence type="ECO:0000313" key="6">
    <source>
        <dbReference type="Proteomes" id="UP000305546"/>
    </source>
</evidence>
<dbReference type="PANTHER" id="PTHR30363:SF44">
    <property type="entry name" value="AGA OPERON TRANSCRIPTIONAL REPRESSOR-RELATED"/>
    <property type="match status" value="1"/>
</dbReference>
<dbReference type="AlphaFoldDB" id="A0A5C4M802"/>
<dbReference type="PROSITE" id="PS00894">
    <property type="entry name" value="HTH_DEOR_1"/>
    <property type="match status" value="1"/>
</dbReference>
<organism evidence="5 6">
    <name type="scientific">Amycolatopsis alkalitolerans</name>
    <dbReference type="NCBI Taxonomy" id="2547244"/>
    <lineage>
        <taxon>Bacteria</taxon>
        <taxon>Bacillati</taxon>
        <taxon>Actinomycetota</taxon>
        <taxon>Actinomycetes</taxon>
        <taxon>Pseudonocardiales</taxon>
        <taxon>Pseudonocardiaceae</taxon>
        <taxon>Amycolatopsis</taxon>
    </lineage>
</organism>
<name>A0A5C4M802_9PSEU</name>
<dbReference type="PANTHER" id="PTHR30363">
    <property type="entry name" value="HTH-TYPE TRANSCRIPTIONAL REGULATOR SRLR-RELATED"/>
    <property type="match status" value="1"/>
</dbReference>
<evidence type="ECO:0000256" key="2">
    <source>
        <dbReference type="ARBA" id="ARBA00023125"/>
    </source>
</evidence>
<dbReference type="SUPFAM" id="SSF46785">
    <property type="entry name" value="Winged helix' DNA-binding domain"/>
    <property type="match status" value="1"/>
</dbReference>
<dbReference type="InterPro" id="IPR014036">
    <property type="entry name" value="DeoR-like_C"/>
</dbReference>
<dbReference type="PRINTS" id="PR00037">
    <property type="entry name" value="HTHLACR"/>
</dbReference>
<evidence type="ECO:0000313" key="5">
    <source>
        <dbReference type="EMBL" id="TNC29115.1"/>
    </source>
</evidence>
<dbReference type="EMBL" id="VDFW01000002">
    <property type="protein sequence ID" value="TNC29115.1"/>
    <property type="molecule type" value="Genomic_DNA"/>
</dbReference>
<keyword evidence="3" id="KW-0804">Transcription</keyword>
<keyword evidence="6" id="KW-1185">Reference proteome</keyword>
<dbReference type="GO" id="GO:0003677">
    <property type="term" value="F:DNA binding"/>
    <property type="evidence" value="ECO:0007669"/>
    <property type="project" value="UniProtKB-KW"/>
</dbReference>
<dbReference type="InterPro" id="IPR036388">
    <property type="entry name" value="WH-like_DNA-bd_sf"/>
</dbReference>